<keyword evidence="2" id="KW-0808">Transferase</keyword>
<dbReference type="AlphaFoldDB" id="A0AAD5JS34"/>
<dbReference type="CDD" id="cd02440">
    <property type="entry name" value="AdoMet_MTases"/>
    <property type="match status" value="1"/>
</dbReference>
<dbReference type="InterPro" id="IPR029063">
    <property type="entry name" value="SAM-dependent_MTases_sf"/>
</dbReference>
<keyword evidence="6" id="KW-1185">Reference proteome</keyword>
<keyword evidence="1" id="KW-0489">Methyltransferase</keyword>
<evidence type="ECO:0000256" key="4">
    <source>
        <dbReference type="ARBA" id="ARBA00023453"/>
    </source>
</evidence>
<dbReference type="PROSITE" id="PS51682">
    <property type="entry name" value="SAM_OMT_I"/>
    <property type="match status" value="1"/>
</dbReference>
<dbReference type="SUPFAM" id="SSF53335">
    <property type="entry name" value="S-adenosyl-L-methionine-dependent methyltransferases"/>
    <property type="match status" value="1"/>
</dbReference>
<reference evidence="5" key="1">
    <citation type="journal article" date="2022" name="IScience">
        <title>Evolution of zygomycete secretomes and the origins of terrestrial fungal ecologies.</title>
        <authorList>
            <person name="Chang Y."/>
            <person name="Wang Y."/>
            <person name="Mondo S."/>
            <person name="Ahrendt S."/>
            <person name="Andreopoulos W."/>
            <person name="Barry K."/>
            <person name="Beard J."/>
            <person name="Benny G.L."/>
            <person name="Blankenship S."/>
            <person name="Bonito G."/>
            <person name="Cuomo C."/>
            <person name="Desiro A."/>
            <person name="Gervers K.A."/>
            <person name="Hundley H."/>
            <person name="Kuo A."/>
            <person name="LaButti K."/>
            <person name="Lang B.F."/>
            <person name="Lipzen A."/>
            <person name="O'Donnell K."/>
            <person name="Pangilinan J."/>
            <person name="Reynolds N."/>
            <person name="Sandor L."/>
            <person name="Smith M.E."/>
            <person name="Tsang A."/>
            <person name="Grigoriev I.V."/>
            <person name="Stajich J.E."/>
            <person name="Spatafora J.W."/>
        </authorList>
    </citation>
    <scope>NUCLEOTIDE SEQUENCE</scope>
    <source>
        <strain evidence="5">RSA 2281</strain>
    </source>
</reference>
<gene>
    <name evidence="5" type="ORF">BDA99DRAFT_521203</name>
</gene>
<reference evidence="5" key="2">
    <citation type="submission" date="2023-02" db="EMBL/GenBank/DDBJ databases">
        <authorList>
            <consortium name="DOE Joint Genome Institute"/>
            <person name="Mondo S.J."/>
            <person name="Chang Y."/>
            <person name="Wang Y."/>
            <person name="Ahrendt S."/>
            <person name="Andreopoulos W."/>
            <person name="Barry K."/>
            <person name="Beard J."/>
            <person name="Benny G.L."/>
            <person name="Blankenship S."/>
            <person name="Bonito G."/>
            <person name="Cuomo C."/>
            <person name="Desiro A."/>
            <person name="Gervers K.A."/>
            <person name="Hundley H."/>
            <person name="Kuo A."/>
            <person name="LaButti K."/>
            <person name="Lang B.F."/>
            <person name="Lipzen A."/>
            <person name="O'Donnell K."/>
            <person name="Pangilinan J."/>
            <person name="Reynolds N."/>
            <person name="Sandor L."/>
            <person name="Smith M.W."/>
            <person name="Tsang A."/>
            <person name="Grigoriev I.V."/>
            <person name="Stajich J.E."/>
            <person name="Spatafora J.W."/>
        </authorList>
    </citation>
    <scope>NUCLEOTIDE SEQUENCE</scope>
    <source>
        <strain evidence="5">RSA 2281</strain>
    </source>
</reference>
<dbReference type="Pfam" id="PF01596">
    <property type="entry name" value="Methyltransf_3"/>
    <property type="match status" value="1"/>
</dbReference>
<comment type="caution">
    <text evidence="5">The sequence shown here is derived from an EMBL/GenBank/DDBJ whole genome shotgun (WGS) entry which is preliminary data.</text>
</comment>
<dbReference type="EMBL" id="JAIXMP010000029">
    <property type="protein sequence ID" value="KAI9251795.1"/>
    <property type="molecule type" value="Genomic_DNA"/>
</dbReference>
<accession>A0AAD5JS34</accession>
<dbReference type="InterPro" id="IPR050362">
    <property type="entry name" value="Cation-dep_OMT"/>
</dbReference>
<dbReference type="InterPro" id="IPR002935">
    <property type="entry name" value="SAM_O-MeTrfase"/>
</dbReference>
<evidence type="ECO:0000313" key="6">
    <source>
        <dbReference type="Proteomes" id="UP001209540"/>
    </source>
</evidence>
<dbReference type="PANTHER" id="PTHR10509:SF14">
    <property type="entry name" value="CAFFEOYL-COA O-METHYLTRANSFERASE 3-RELATED"/>
    <property type="match status" value="1"/>
</dbReference>
<dbReference type="GO" id="GO:0008171">
    <property type="term" value="F:O-methyltransferase activity"/>
    <property type="evidence" value="ECO:0007669"/>
    <property type="project" value="InterPro"/>
</dbReference>
<evidence type="ECO:0000256" key="3">
    <source>
        <dbReference type="ARBA" id="ARBA00022691"/>
    </source>
</evidence>
<sequence>MIFNSNIDNFPGDIDHRLRIKEEAYTDDLSTPFTPHIATILKDLSQETKHHFEQLYQFMATETQHKLLHQLIKIFRSHHILEIGSFTGGSTIAMASALPVPSSSSLSSKVVSLEIDEKALDIAKKFTKKAKLEDRIEYILGPALESLHLLASERPKEQYDFVFIDADKGGLMSYYDFIMDHDLLSDDGVIIADNVLFYGQVHRQAGYDVIPSNLEFKRDIPGMAKQVHAFNQHVLKDERVEVVMLPLFDGISIITKKR</sequence>
<evidence type="ECO:0000256" key="1">
    <source>
        <dbReference type="ARBA" id="ARBA00022603"/>
    </source>
</evidence>
<dbReference type="Gene3D" id="3.40.50.150">
    <property type="entry name" value="Vaccinia Virus protein VP39"/>
    <property type="match status" value="1"/>
</dbReference>
<dbReference type="PANTHER" id="PTHR10509">
    <property type="entry name" value="O-METHYLTRANSFERASE-RELATED"/>
    <property type="match status" value="1"/>
</dbReference>
<dbReference type="GO" id="GO:0008757">
    <property type="term" value="F:S-adenosylmethionine-dependent methyltransferase activity"/>
    <property type="evidence" value="ECO:0007669"/>
    <property type="project" value="TreeGrafter"/>
</dbReference>
<dbReference type="GO" id="GO:0032259">
    <property type="term" value="P:methylation"/>
    <property type="evidence" value="ECO:0007669"/>
    <property type="project" value="UniProtKB-KW"/>
</dbReference>
<evidence type="ECO:0000313" key="5">
    <source>
        <dbReference type="EMBL" id="KAI9251795.1"/>
    </source>
</evidence>
<comment type="similarity">
    <text evidence="4">Belongs to the class I-like SAM-binding methyltransferase superfamily. Cation-dependent O-methyltransferase family.</text>
</comment>
<evidence type="ECO:0000256" key="2">
    <source>
        <dbReference type="ARBA" id="ARBA00022679"/>
    </source>
</evidence>
<organism evidence="5 6">
    <name type="scientific">Phascolomyces articulosus</name>
    <dbReference type="NCBI Taxonomy" id="60185"/>
    <lineage>
        <taxon>Eukaryota</taxon>
        <taxon>Fungi</taxon>
        <taxon>Fungi incertae sedis</taxon>
        <taxon>Mucoromycota</taxon>
        <taxon>Mucoromycotina</taxon>
        <taxon>Mucoromycetes</taxon>
        <taxon>Mucorales</taxon>
        <taxon>Lichtheimiaceae</taxon>
        <taxon>Phascolomyces</taxon>
    </lineage>
</organism>
<dbReference type="Proteomes" id="UP001209540">
    <property type="component" value="Unassembled WGS sequence"/>
</dbReference>
<name>A0AAD5JS34_9FUNG</name>
<proteinExistence type="inferred from homology"/>
<protein>
    <submittedName>
        <fullName evidence="5">O-methyltransferase</fullName>
    </submittedName>
</protein>
<keyword evidence="3" id="KW-0949">S-adenosyl-L-methionine</keyword>